<comment type="caution">
    <text evidence="3">The sequence shown here is derived from an EMBL/GenBank/DDBJ whole genome shotgun (WGS) entry which is preliminary data.</text>
</comment>
<dbReference type="GO" id="GO:0016757">
    <property type="term" value="F:glycosyltransferase activity"/>
    <property type="evidence" value="ECO:0007669"/>
    <property type="project" value="UniProtKB-KW"/>
</dbReference>
<feature type="domain" description="Galactosyltransferase C-terminal" evidence="2">
    <location>
        <begin position="130"/>
        <end position="193"/>
    </location>
</feature>
<sequence>MISIIYPYRNRDIQRVKNSLESLQFQTNKVFEVHFVNYGSNENYTHQIENLLKGFSFVNYTYLYTKKQPWNKSKAINSVLKNLETGYFFVADIDMIFHSTFIDKALELSKNNEAWYFQVGFLSEEESKTSKKFEDYTIKFKSNKEATGLTMCSVKSAKAIRGFDEFYHFWGSEDSDFHVRLKNSGCNVNYFNEKLLMLHQWHKIYRHKESESLTADLQVSGIVQLNSCYLKQTIQNKKTIVNGNDWGETQTKQQFEKLVAHSNKQNKLISNGCAEIDYFLFQELPNLKPGIYSFQIRAKQQNTSLKTTLKSVLKNKKTQCYSLKTINDKLLFHIVNFYRNNPYNYNVSKDLKSITFVIEKP</sequence>
<dbReference type="EMBL" id="JBHTLJ010000003">
    <property type="protein sequence ID" value="MFD1163099.1"/>
    <property type="molecule type" value="Genomic_DNA"/>
</dbReference>
<dbReference type="PANTHER" id="PTHR43685:SF2">
    <property type="entry name" value="GLYCOSYLTRANSFERASE 2-LIKE DOMAIN-CONTAINING PROTEIN"/>
    <property type="match status" value="1"/>
</dbReference>
<evidence type="ECO:0000256" key="1">
    <source>
        <dbReference type="ARBA" id="ARBA00022679"/>
    </source>
</evidence>
<protein>
    <submittedName>
        <fullName evidence="3">Galactosyltransferase-related protein</fullName>
    </submittedName>
</protein>
<evidence type="ECO:0000259" key="2">
    <source>
        <dbReference type="Pfam" id="PF02709"/>
    </source>
</evidence>
<keyword evidence="4" id="KW-1185">Reference proteome</keyword>
<dbReference type="InterPro" id="IPR050834">
    <property type="entry name" value="Glycosyltransf_2"/>
</dbReference>
<name>A0ABW3RDB5_9FLAO</name>
<proteinExistence type="predicted"/>
<dbReference type="PANTHER" id="PTHR43685">
    <property type="entry name" value="GLYCOSYLTRANSFERASE"/>
    <property type="match status" value="1"/>
</dbReference>
<keyword evidence="1" id="KW-0808">Transferase</keyword>
<dbReference type="Gene3D" id="3.90.550.10">
    <property type="entry name" value="Spore Coat Polysaccharide Biosynthesis Protein SpsA, Chain A"/>
    <property type="match status" value="1"/>
</dbReference>
<evidence type="ECO:0000313" key="3">
    <source>
        <dbReference type="EMBL" id="MFD1163099.1"/>
    </source>
</evidence>
<dbReference type="SUPFAM" id="SSF53448">
    <property type="entry name" value="Nucleotide-diphospho-sugar transferases"/>
    <property type="match status" value="1"/>
</dbReference>
<keyword evidence="3" id="KW-0328">Glycosyltransferase</keyword>
<dbReference type="InterPro" id="IPR027791">
    <property type="entry name" value="Galactosyl_T_C"/>
</dbReference>
<reference evidence="4" key="1">
    <citation type="journal article" date="2019" name="Int. J. Syst. Evol. Microbiol.">
        <title>The Global Catalogue of Microorganisms (GCM) 10K type strain sequencing project: providing services to taxonomists for standard genome sequencing and annotation.</title>
        <authorList>
            <consortium name="The Broad Institute Genomics Platform"/>
            <consortium name="The Broad Institute Genome Sequencing Center for Infectious Disease"/>
            <person name="Wu L."/>
            <person name="Ma J."/>
        </authorList>
    </citation>
    <scope>NUCLEOTIDE SEQUENCE [LARGE SCALE GENOMIC DNA]</scope>
    <source>
        <strain evidence="4">CCUG 63246</strain>
    </source>
</reference>
<dbReference type="Pfam" id="PF02709">
    <property type="entry name" value="Glyco_transf_7C"/>
    <property type="match status" value="1"/>
</dbReference>
<accession>A0ABW3RDB5</accession>
<dbReference type="InterPro" id="IPR029044">
    <property type="entry name" value="Nucleotide-diphossugar_trans"/>
</dbReference>
<dbReference type="RefSeq" id="WP_311940209.1">
    <property type="nucleotide sequence ID" value="NZ_JAVSCK010000003.1"/>
</dbReference>
<gene>
    <name evidence="3" type="ORF">ACFQ2E_11760</name>
</gene>
<dbReference type="Proteomes" id="UP001597163">
    <property type="component" value="Unassembled WGS sequence"/>
</dbReference>
<organism evidence="3 4">
    <name type="scientific">Hwangdonia seohaensis</name>
    <dbReference type="NCBI Taxonomy" id="1240727"/>
    <lineage>
        <taxon>Bacteria</taxon>
        <taxon>Pseudomonadati</taxon>
        <taxon>Bacteroidota</taxon>
        <taxon>Flavobacteriia</taxon>
        <taxon>Flavobacteriales</taxon>
        <taxon>Flavobacteriaceae</taxon>
        <taxon>Hwangdonia</taxon>
    </lineage>
</organism>
<evidence type="ECO:0000313" key="4">
    <source>
        <dbReference type="Proteomes" id="UP001597163"/>
    </source>
</evidence>